<evidence type="ECO:0008006" key="3">
    <source>
        <dbReference type="Google" id="ProtNLM"/>
    </source>
</evidence>
<evidence type="ECO:0000313" key="1">
    <source>
        <dbReference type="EMBL" id="WMV36960.1"/>
    </source>
</evidence>
<sequence>MDGCFEYGKSGHKIRYFSLLVTKGRGGRQVQHSGSGSGARKQNKFYALQTRQEREGSADVVTGPDWSLSRFRTNLSCHGKGEIMFLMVYRCRDPTLKSIPIINEFPEVFPDDLPGIPPEREIDFGIDLLIDTQNIPYGPDKT</sequence>
<keyword evidence="2" id="KW-1185">Reference proteome</keyword>
<accession>A0AAF0RCJ2</accession>
<evidence type="ECO:0000313" key="2">
    <source>
        <dbReference type="Proteomes" id="UP001234989"/>
    </source>
</evidence>
<name>A0AAF0RCJ2_SOLVR</name>
<protein>
    <recommendedName>
        <fullName evidence="3">Reverse transcriptase domain-containing protein</fullName>
    </recommendedName>
</protein>
<dbReference type="AlphaFoldDB" id="A0AAF0RCJ2"/>
<dbReference type="Proteomes" id="UP001234989">
    <property type="component" value="Chromosome 7"/>
</dbReference>
<dbReference type="EMBL" id="CP133618">
    <property type="protein sequence ID" value="WMV36960.1"/>
    <property type="molecule type" value="Genomic_DNA"/>
</dbReference>
<reference evidence="1" key="1">
    <citation type="submission" date="2023-08" db="EMBL/GenBank/DDBJ databases">
        <title>A de novo genome assembly of Solanum verrucosum Schlechtendal, a Mexican diploid species geographically isolated from the other diploid A-genome species in potato relatives.</title>
        <authorList>
            <person name="Hosaka K."/>
        </authorList>
    </citation>
    <scope>NUCLEOTIDE SEQUENCE</scope>
    <source>
        <tissue evidence="1">Young leaves</tissue>
    </source>
</reference>
<gene>
    <name evidence="1" type="ORF">MTR67_030345</name>
</gene>
<proteinExistence type="predicted"/>
<organism evidence="1 2">
    <name type="scientific">Solanum verrucosum</name>
    <dbReference type="NCBI Taxonomy" id="315347"/>
    <lineage>
        <taxon>Eukaryota</taxon>
        <taxon>Viridiplantae</taxon>
        <taxon>Streptophyta</taxon>
        <taxon>Embryophyta</taxon>
        <taxon>Tracheophyta</taxon>
        <taxon>Spermatophyta</taxon>
        <taxon>Magnoliopsida</taxon>
        <taxon>eudicotyledons</taxon>
        <taxon>Gunneridae</taxon>
        <taxon>Pentapetalae</taxon>
        <taxon>asterids</taxon>
        <taxon>lamiids</taxon>
        <taxon>Solanales</taxon>
        <taxon>Solanaceae</taxon>
        <taxon>Solanoideae</taxon>
        <taxon>Solaneae</taxon>
        <taxon>Solanum</taxon>
    </lineage>
</organism>